<protein>
    <submittedName>
        <fullName evidence="2">Phage capsid family protein</fullName>
    </submittedName>
</protein>
<evidence type="ECO:0000313" key="2">
    <source>
        <dbReference type="EMBL" id="AHH22099.1"/>
    </source>
</evidence>
<name>W5TSF5_9NOCA</name>
<dbReference type="PATRIC" id="fig|1415166.3.peg.7534"/>
<dbReference type="OrthoDB" id="3194758at2"/>
<dbReference type="RefSeq" id="WP_025353373.1">
    <property type="nucleotide sequence ID" value="NZ_CP006850.1"/>
</dbReference>
<dbReference type="STRING" id="1415166.NONO_c73430"/>
<dbReference type="SUPFAM" id="SSF56563">
    <property type="entry name" value="Major capsid protein gp5"/>
    <property type="match status" value="1"/>
</dbReference>
<dbReference type="EMBL" id="CP006850">
    <property type="protein sequence ID" value="AHH22099.1"/>
    <property type="molecule type" value="Genomic_DNA"/>
</dbReference>
<dbReference type="InterPro" id="IPR054612">
    <property type="entry name" value="Phage_capsid-like_C"/>
</dbReference>
<accession>W5TSF5</accession>
<dbReference type="eggNOG" id="ENOG502Z8E5">
    <property type="taxonomic scope" value="Bacteria"/>
</dbReference>
<reference evidence="2 3" key="1">
    <citation type="journal article" date="2014" name="Appl. Environ. Microbiol.">
        <title>Insights into the Microbial Degradation of Rubber and Gutta-Percha by Analysis of the Complete Genome of Nocardia nova SH22a.</title>
        <authorList>
            <person name="Luo Q."/>
            <person name="Hiessl S."/>
            <person name="Poehlein A."/>
            <person name="Daniel R."/>
            <person name="Steinbuchel A."/>
        </authorList>
    </citation>
    <scope>NUCLEOTIDE SEQUENCE [LARGE SCALE GENOMIC DNA]</scope>
    <source>
        <strain evidence="2">SH22a</strain>
    </source>
</reference>
<dbReference type="HOGENOM" id="CLU_080376_0_0_11"/>
<proteinExistence type="predicted"/>
<sequence>MSVLQTSSLTIPDQILDPWLGKIQYGSSIATLSDQEPMKFGNANFFTFSIGEAEYVGEGANKGASSPSIGTKTVKPYKFHKTVRWTEEVMWADSDHQMNVVKQILSLIAPALSRALDFGVFHGINPTGGTAVSAMTTAGKLSDTTNSVELVSTDKPYALMDSADALVLADGFLPRDIALDPSYASQFGSLRSTQTEQRLYPDLTFATAPVGRLDNHRSSVSNTVGAVGVANTATNVKAFVGDFSAIRWGIQKSIGLQVIEYGDPDGQGDLKRNNQVAFRSEVVYGWAIADLNAFAKIIDAAADPED</sequence>
<gene>
    <name evidence="2" type="ORF">NONO_c73430</name>
</gene>
<keyword evidence="3" id="KW-1185">Reference proteome</keyword>
<evidence type="ECO:0000259" key="1">
    <source>
        <dbReference type="Pfam" id="PF05065"/>
    </source>
</evidence>
<feature type="domain" description="Phage capsid-like C-terminal" evidence="1">
    <location>
        <begin position="9"/>
        <end position="297"/>
    </location>
</feature>
<dbReference type="KEGG" id="nno:NONO_c73430"/>
<dbReference type="Pfam" id="PF05065">
    <property type="entry name" value="Phage_capsid"/>
    <property type="match status" value="1"/>
</dbReference>
<evidence type="ECO:0000313" key="3">
    <source>
        <dbReference type="Proteomes" id="UP000019150"/>
    </source>
</evidence>
<organism evidence="2 3">
    <name type="scientific">Nocardia nova SH22a</name>
    <dbReference type="NCBI Taxonomy" id="1415166"/>
    <lineage>
        <taxon>Bacteria</taxon>
        <taxon>Bacillati</taxon>
        <taxon>Actinomycetota</taxon>
        <taxon>Actinomycetes</taxon>
        <taxon>Mycobacteriales</taxon>
        <taxon>Nocardiaceae</taxon>
        <taxon>Nocardia</taxon>
    </lineage>
</organism>
<dbReference type="AlphaFoldDB" id="W5TSF5"/>
<dbReference type="Proteomes" id="UP000019150">
    <property type="component" value="Chromosome"/>
</dbReference>